<dbReference type="AlphaFoldDB" id="A0A1Z9Z2J6"/>
<reference evidence="2 3" key="1">
    <citation type="submission" date="2017-05" db="EMBL/GenBank/DDBJ databases">
        <title>Acinetobacter populi ANC 5415 (= PBJ7), whole genome shotgun sequencing project.</title>
        <authorList>
            <person name="Nemec A."/>
            <person name="Radolfova-Krizova L."/>
        </authorList>
    </citation>
    <scope>NUCLEOTIDE SEQUENCE [LARGE SCALE GENOMIC DNA]</scope>
    <source>
        <strain evidence="2 3">PBJ7</strain>
    </source>
</reference>
<evidence type="ECO:0000256" key="1">
    <source>
        <dbReference type="SAM" id="Coils"/>
    </source>
</evidence>
<proteinExistence type="predicted"/>
<keyword evidence="3" id="KW-1185">Reference proteome</keyword>
<dbReference type="OrthoDB" id="6694154at2"/>
<dbReference type="Proteomes" id="UP000196536">
    <property type="component" value="Unassembled WGS sequence"/>
</dbReference>
<evidence type="ECO:0000313" key="2">
    <source>
        <dbReference type="EMBL" id="OUY08691.1"/>
    </source>
</evidence>
<gene>
    <name evidence="2" type="ORF">CAP51_03505</name>
</gene>
<protein>
    <submittedName>
        <fullName evidence="2">Uncharacterized protein</fullName>
    </submittedName>
</protein>
<accession>A0A1Z9Z2J6</accession>
<feature type="coiled-coil region" evidence="1">
    <location>
        <begin position="4"/>
        <end position="38"/>
    </location>
</feature>
<evidence type="ECO:0000313" key="3">
    <source>
        <dbReference type="Proteomes" id="UP000196536"/>
    </source>
</evidence>
<comment type="caution">
    <text evidence="2">The sequence shown here is derived from an EMBL/GenBank/DDBJ whole genome shotgun (WGS) entry which is preliminary data.</text>
</comment>
<sequence>MIPLLKAGNSLRTAEDKLESVQDQLNRLEQYISALSRMYYDDGLPSEEFNAIINGLHLQVYEICNQI</sequence>
<dbReference type="EMBL" id="NEXX01000001">
    <property type="protein sequence ID" value="OUY08691.1"/>
    <property type="molecule type" value="Genomic_DNA"/>
</dbReference>
<organism evidence="2 3">
    <name type="scientific">Acinetobacter populi</name>
    <dbReference type="NCBI Taxonomy" id="1582270"/>
    <lineage>
        <taxon>Bacteria</taxon>
        <taxon>Pseudomonadati</taxon>
        <taxon>Pseudomonadota</taxon>
        <taxon>Gammaproteobacteria</taxon>
        <taxon>Moraxellales</taxon>
        <taxon>Moraxellaceae</taxon>
        <taxon>Acinetobacter</taxon>
    </lineage>
</organism>
<name>A0A1Z9Z2J6_9GAMM</name>
<keyword evidence="1" id="KW-0175">Coiled coil</keyword>